<keyword evidence="2" id="KW-1185">Reference proteome</keyword>
<protein>
    <submittedName>
        <fullName evidence="1">Uncharacterized protein</fullName>
    </submittedName>
</protein>
<organism evidence="1 2">
    <name type="scientific">Cryptolaemus montrouzieri</name>
    <dbReference type="NCBI Taxonomy" id="559131"/>
    <lineage>
        <taxon>Eukaryota</taxon>
        <taxon>Metazoa</taxon>
        <taxon>Ecdysozoa</taxon>
        <taxon>Arthropoda</taxon>
        <taxon>Hexapoda</taxon>
        <taxon>Insecta</taxon>
        <taxon>Pterygota</taxon>
        <taxon>Neoptera</taxon>
        <taxon>Endopterygota</taxon>
        <taxon>Coleoptera</taxon>
        <taxon>Polyphaga</taxon>
        <taxon>Cucujiformia</taxon>
        <taxon>Coccinelloidea</taxon>
        <taxon>Coccinellidae</taxon>
        <taxon>Scymninae</taxon>
        <taxon>Scymnini</taxon>
        <taxon>Cryptolaemus</taxon>
    </lineage>
</organism>
<dbReference type="Proteomes" id="UP001516400">
    <property type="component" value="Unassembled WGS sequence"/>
</dbReference>
<dbReference type="AlphaFoldDB" id="A0ABD2N8K6"/>
<gene>
    <name evidence="1" type="ORF">HHI36_019855</name>
</gene>
<comment type="caution">
    <text evidence="1">The sequence shown here is derived from an EMBL/GenBank/DDBJ whole genome shotgun (WGS) entry which is preliminary data.</text>
</comment>
<sequence>MISLQPTKLGRNGHANYCTSSRRIKRGDSSCVSFQDSSAVSKSSLSADAAPNTMRERSYDQYNLNKAAILSTDVASLKTSTNHIDSIETLDGIRRSHNIIIHHVPEKQDSASDDLTVRAIVDFLSPGSSQHIVATSRLEDAEKRMP</sequence>
<evidence type="ECO:0000313" key="2">
    <source>
        <dbReference type="Proteomes" id="UP001516400"/>
    </source>
</evidence>
<name>A0ABD2N8K6_9CUCU</name>
<reference evidence="1 2" key="1">
    <citation type="journal article" date="2021" name="BMC Biol.">
        <title>Horizontally acquired antibacterial genes associated with adaptive radiation of ladybird beetles.</title>
        <authorList>
            <person name="Li H.S."/>
            <person name="Tang X.F."/>
            <person name="Huang Y.H."/>
            <person name="Xu Z.Y."/>
            <person name="Chen M.L."/>
            <person name="Du X.Y."/>
            <person name="Qiu B.Y."/>
            <person name="Chen P.T."/>
            <person name="Zhang W."/>
            <person name="Slipinski A."/>
            <person name="Escalona H.E."/>
            <person name="Waterhouse R.M."/>
            <person name="Zwick A."/>
            <person name="Pang H."/>
        </authorList>
    </citation>
    <scope>NUCLEOTIDE SEQUENCE [LARGE SCALE GENOMIC DNA]</scope>
    <source>
        <strain evidence="1">SYSU2018</strain>
    </source>
</reference>
<proteinExistence type="predicted"/>
<accession>A0ABD2N8K6</accession>
<evidence type="ECO:0000313" key="1">
    <source>
        <dbReference type="EMBL" id="KAL3275083.1"/>
    </source>
</evidence>
<dbReference type="EMBL" id="JABFTP020000083">
    <property type="protein sequence ID" value="KAL3275083.1"/>
    <property type="molecule type" value="Genomic_DNA"/>
</dbReference>